<dbReference type="InterPro" id="IPR011033">
    <property type="entry name" value="PRC_barrel-like_sf"/>
</dbReference>
<dbReference type="Pfam" id="PF05239">
    <property type="entry name" value="PRC"/>
    <property type="match status" value="1"/>
</dbReference>
<accession>A0ABD5TYV9</accession>
<dbReference type="EMBL" id="JBHSXH010000004">
    <property type="protein sequence ID" value="MFC6823622.1"/>
    <property type="molecule type" value="Genomic_DNA"/>
</dbReference>
<dbReference type="AlphaFoldDB" id="A0ABD5TYV9"/>
<organism evidence="2 3">
    <name type="scientific">Halopelagius fulvigenes</name>
    <dbReference type="NCBI Taxonomy" id="1198324"/>
    <lineage>
        <taxon>Archaea</taxon>
        <taxon>Methanobacteriati</taxon>
        <taxon>Methanobacteriota</taxon>
        <taxon>Stenosarchaea group</taxon>
        <taxon>Halobacteria</taxon>
        <taxon>Halobacteriales</taxon>
        <taxon>Haloferacaceae</taxon>
    </lineage>
</organism>
<gene>
    <name evidence="2" type="ORF">ACFQEV_01185</name>
</gene>
<evidence type="ECO:0000313" key="2">
    <source>
        <dbReference type="EMBL" id="MFC6823622.1"/>
    </source>
</evidence>
<sequence>MLGTELEGTPVVGSDGSKLGTLRSVTVDVRTGELKQFLVTLESERPTSFDRNGDGHLLVPASCAQSLSEHLIVERE</sequence>
<comment type="caution">
    <text evidence="2">The sequence shown here is derived from an EMBL/GenBank/DDBJ whole genome shotgun (WGS) entry which is preliminary data.</text>
</comment>
<feature type="domain" description="PRC-barrel" evidence="1">
    <location>
        <begin position="3"/>
        <end position="60"/>
    </location>
</feature>
<dbReference type="InterPro" id="IPR027275">
    <property type="entry name" value="PRC-brl_dom"/>
</dbReference>
<protein>
    <submittedName>
        <fullName evidence="2">PRC-barrel domain-containing protein</fullName>
    </submittedName>
</protein>
<evidence type="ECO:0000313" key="3">
    <source>
        <dbReference type="Proteomes" id="UP001596408"/>
    </source>
</evidence>
<dbReference type="RefSeq" id="WP_379692206.1">
    <property type="nucleotide sequence ID" value="NZ_JBHSXH010000004.1"/>
</dbReference>
<keyword evidence="3" id="KW-1185">Reference proteome</keyword>
<dbReference type="SUPFAM" id="SSF50346">
    <property type="entry name" value="PRC-barrel domain"/>
    <property type="match status" value="1"/>
</dbReference>
<dbReference type="Proteomes" id="UP001596408">
    <property type="component" value="Unassembled WGS sequence"/>
</dbReference>
<dbReference type="Gene3D" id="2.30.30.240">
    <property type="entry name" value="PRC-barrel domain"/>
    <property type="match status" value="1"/>
</dbReference>
<reference evidence="2 3" key="1">
    <citation type="journal article" date="2019" name="Int. J. Syst. Evol. Microbiol.">
        <title>The Global Catalogue of Microorganisms (GCM) 10K type strain sequencing project: providing services to taxonomists for standard genome sequencing and annotation.</title>
        <authorList>
            <consortium name="The Broad Institute Genomics Platform"/>
            <consortium name="The Broad Institute Genome Sequencing Center for Infectious Disease"/>
            <person name="Wu L."/>
            <person name="Ma J."/>
        </authorList>
    </citation>
    <scope>NUCLEOTIDE SEQUENCE [LARGE SCALE GENOMIC DNA]</scope>
    <source>
        <strain evidence="2 3">YIM 94188</strain>
    </source>
</reference>
<proteinExistence type="predicted"/>
<evidence type="ECO:0000259" key="1">
    <source>
        <dbReference type="Pfam" id="PF05239"/>
    </source>
</evidence>
<name>A0ABD5TYV9_9EURY</name>